<evidence type="ECO:0000313" key="1">
    <source>
        <dbReference type="EMBL" id="KAJ4707279.1"/>
    </source>
</evidence>
<organism evidence="1 2">
    <name type="scientific">Melia azedarach</name>
    <name type="common">Chinaberry tree</name>
    <dbReference type="NCBI Taxonomy" id="155640"/>
    <lineage>
        <taxon>Eukaryota</taxon>
        <taxon>Viridiplantae</taxon>
        <taxon>Streptophyta</taxon>
        <taxon>Embryophyta</taxon>
        <taxon>Tracheophyta</taxon>
        <taxon>Spermatophyta</taxon>
        <taxon>Magnoliopsida</taxon>
        <taxon>eudicotyledons</taxon>
        <taxon>Gunneridae</taxon>
        <taxon>Pentapetalae</taxon>
        <taxon>rosids</taxon>
        <taxon>malvids</taxon>
        <taxon>Sapindales</taxon>
        <taxon>Meliaceae</taxon>
        <taxon>Melia</taxon>
    </lineage>
</organism>
<dbReference type="Proteomes" id="UP001164539">
    <property type="component" value="Chromosome 11"/>
</dbReference>
<keyword evidence="2" id="KW-1185">Reference proteome</keyword>
<accession>A0ACC1X7Z1</accession>
<proteinExistence type="predicted"/>
<name>A0ACC1X7Z1_MELAZ</name>
<gene>
    <name evidence="1" type="ORF">OWV82_020823</name>
</gene>
<dbReference type="EMBL" id="CM051404">
    <property type="protein sequence ID" value="KAJ4707279.1"/>
    <property type="molecule type" value="Genomic_DNA"/>
</dbReference>
<comment type="caution">
    <text evidence="1">The sequence shown here is derived from an EMBL/GenBank/DDBJ whole genome shotgun (WGS) entry which is preliminary data.</text>
</comment>
<sequence length="127" mass="13773">MGFSLPLFVMMLLINTTIIHCTSPPATATATNISSPPCNGGTSIYECLMVDDEDEGSELIMDSVGSSSLVMAKKPFLITSDAYHPVINCNRKPYATCLAALNLGRKIPENCLHLFKGNLNRDCFSLK</sequence>
<evidence type="ECO:0000313" key="2">
    <source>
        <dbReference type="Proteomes" id="UP001164539"/>
    </source>
</evidence>
<protein>
    <submittedName>
        <fullName evidence="1">Uncharacterized protein</fullName>
    </submittedName>
</protein>
<reference evidence="1 2" key="1">
    <citation type="journal article" date="2023" name="Science">
        <title>Complex scaffold remodeling in plant triterpene biosynthesis.</title>
        <authorList>
            <person name="De La Pena R."/>
            <person name="Hodgson H."/>
            <person name="Liu J.C."/>
            <person name="Stephenson M.J."/>
            <person name="Martin A.C."/>
            <person name="Owen C."/>
            <person name="Harkess A."/>
            <person name="Leebens-Mack J."/>
            <person name="Jimenez L.E."/>
            <person name="Osbourn A."/>
            <person name="Sattely E.S."/>
        </authorList>
    </citation>
    <scope>NUCLEOTIDE SEQUENCE [LARGE SCALE GENOMIC DNA]</scope>
    <source>
        <strain evidence="2">cv. JPN11</strain>
        <tissue evidence="1">Leaf</tissue>
    </source>
</reference>